<proteinExistence type="predicted"/>
<dbReference type="Gene3D" id="3.90.176.10">
    <property type="entry name" value="Toxin ADP-ribosyltransferase, Chain A, domain 1"/>
    <property type="match status" value="1"/>
</dbReference>
<dbReference type="AlphaFoldDB" id="A0A818F0Z6"/>
<dbReference type="SUPFAM" id="SSF56399">
    <property type="entry name" value="ADP-ribosylation"/>
    <property type="match status" value="1"/>
</dbReference>
<protein>
    <submittedName>
        <fullName evidence="1">Uncharacterized protein</fullName>
    </submittedName>
</protein>
<dbReference type="Proteomes" id="UP000663872">
    <property type="component" value="Unassembled WGS sequence"/>
</dbReference>
<sequence>MSMEANVVARRSLKQDQLNSEEAKVDSNAAMIMYYLIKGLSHIAFYWGVVTRYVELTDKDLQDYKPGEIVTWLQFSSSDKGGKNLQWFQERNTILTIASLTGRSIIDFSNCDQEEDEVLFLPHSSFLIELGLCQYVVLWVDDNIFDEKWENKKHMEQASTLGTRVNVHFIPKSNTESALAFLRSEFGQRLKYSNTFRIVTDMKRANESDSSTAGARLIYKVRKLGFTQSCLIFTGHEESAYEKLEQLFGNRKIDGIKVTQNQYDLEDFVIFNGN</sequence>
<evidence type="ECO:0000313" key="1">
    <source>
        <dbReference type="EMBL" id="CAF3466621.1"/>
    </source>
</evidence>
<evidence type="ECO:0000313" key="2">
    <source>
        <dbReference type="Proteomes" id="UP000663872"/>
    </source>
</evidence>
<name>A0A818F0Z6_9BILA</name>
<accession>A0A818F0Z6</accession>
<organism evidence="1 2">
    <name type="scientific">Rotaria socialis</name>
    <dbReference type="NCBI Taxonomy" id="392032"/>
    <lineage>
        <taxon>Eukaryota</taxon>
        <taxon>Metazoa</taxon>
        <taxon>Spiralia</taxon>
        <taxon>Gnathifera</taxon>
        <taxon>Rotifera</taxon>
        <taxon>Eurotatoria</taxon>
        <taxon>Bdelloidea</taxon>
        <taxon>Philodinida</taxon>
        <taxon>Philodinidae</taxon>
        <taxon>Rotaria</taxon>
    </lineage>
</organism>
<reference evidence="1" key="1">
    <citation type="submission" date="2021-02" db="EMBL/GenBank/DDBJ databases">
        <authorList>
            <person name="Nowell W R."/>
        </authorList>
    </citation>
    <scope>NUCLEOTIDE SEQUENCE</scope>
</reference>
<comment type="caution">
    <text evidence="1">The sequence shown here is derived from an EMBL/GenBank/DDBJ whole genome shotgun (WGS) entry which is preliminary data.</text>
</comment>
<gene>
    <name evidence="1" type="ORF">GRG538_LOCUS15340</name>
</gene>
<dbReference type="EMBL" id="CAJNYT010002378">
    <property type="protein sequence ID" value="CAF3466621.1"/>
    <property type="molecule type" value="Genomic_DNA"/>
</dbReference>